<comment type="catalytic activity">
    <reaction evidence="11">
        <text>5-O-(1-carboxyvinyl)-3-phosphoshikimate = chorismate + phosphate</text>
        <dbReference type="Rhea" id="RHEA:21020"/>
        <dbReference type="ChEBI" id="CHEBI:29748"/>
        <dbReference type="ChEBI" id="CHEBI:43474"/>
        <dbReference type="ChEBI" id="CHEBI:57701"/>
        <dbReference type="EC" id="4.2.3.5"/>
    </reaction>
</comment>
<evidence type="ECO:0000313" key="12">
    <source>
        <dbReference type="EMBL" id="KRO03240.1"/>
    </source>
</evidence>
<evidence type="ECO:0000256" key="10">
    <source>
        <dbReference type="ARBA" id="ARBA00023239"/>
    </source>
</evidence>
<dbReference type="InterPro" id="IPR035904">
    <property type="entry name" value="Chorismate_synth_AroC_sf"/>
</dbReference>
<comment type="function">
    <text evidence="11">Catalyzes the anti-1,4-elimination of the C-3 phosphate and the C-6 proR hydrogen from 5-enolpyruvylshikimate-3-phosphate (EPSP) to yield chorismate, which is the branch point compound that serves as the starting substrate for the three terminal pathways of aromatic amino acid biosynthesis. This reaction introduces a second double bond into the aromatic ring system.</text>
</comment>
<sequence>MPSTFGTTLRVTVFGQSHSKAIGCVLDGLPSGLHLNMDALTHFIARRTPGSFSGDTPRHERDSFRILSGLTSKGTTCGAPLAAIIENTDVRTGDYDYLSTVPRPGHADFAAWYKWHGRQDASGGGQFSGRLTAALCLAGGIAIQALSTQEIHIAAHLKEVAGIKDDTLAVFDASPASRLLLSKQISHLHAKQGLPVLNDLAGEKILSAIREARDAGDSVGGLVECVATGIPAGMGSPLFEGLESTIAHAIFSIPAVKGIEFGLGFEAARTRGSKNNDPYVVQDGEVQPATNNAGGILGGISTGAPLFFTCAFKPISSISLPQRSVDLSSNTQTTLEVHGRHDTCAALRAVPVVEAVCALALLDAELSWPQESKRNPYEVGL</sequence>
<proteinExistence type="inferred from homology"/>
<keyword evidence="10 11" id="KW-0456">Lyase</keyword>
<feature type="binding site" evidence="11">
    <location>
        <position position="298"/>
    </location>
    <ligand>
        <name>FMN</name>
        <dbReference type="ChEBI" id="CHEBI:58210"/>
    </ligand>
</feature>
<dbReference type="PANTHER" id="PTHR21085">
    <property type="entry name" value="CHORISMATE SYNTHASE"/>
    <property type="match status" value="1"/>
</dbReference>
<evidence type="ECO:0000256" key="2">
    <source>
        <dbReference type="ARBA" id="ARBA00008014"/>
    </source>
</evidence>
<keyword evidence="7 11" id="KW-0274">FAD</keyword>
<dbReference type="PIRSF" id="PIRSF001456">
    <property type="entry name" value="Chorismate_synth"/>
    <property type="match status" value="1"/>
</dbReference>
<comment type="cofactor">
    <cofactor evidence="11">
        <name>FMNH2</name>
        <dbReference type="ChEBI" id="CHEBI:57618"/>
    </cofactor>
    <text evidence="11">Reduced FMN (FMNH(2)).</text>
</comment>
<evidence type="ECO:0000256" key="1">
    <source>
        <dbReference type="ARBA" id="ARBA00005044"/>
    </source>
</evidence>
<dbReference type="EMBL" id="JQCP01000001">
    <property type="protein sequence ID" value="KRO03240.1"/>
    <property type="molecule type" value="Genomic_DNA"/>
</dbReference>
<evidence type="ECO:0000256" key="7">
    <source>
        <dbReference type="ARBA" id="ARBA00022827"/>
    </source>
</evidence>
<keyword evidence="4 11" id="KW-0028">Amino-acid biosynthesis</keyword>
<dbReference type="Proteomes" id="UP000051927">
    <property type="component" value="Unassembled WGS sequence"/>
</dbReference>
<protein>
    <recommendedName>
        <fullName evidence="3 11">Chorismate synthase</fullName>
        <shortName evidence="11">CS</shortName>
        <ecNumber evidence="3 11">4.2.3.5</ecNumber>
    </recommendedName>
    <alternativeName>
        <fullName evidence="11">5-enolpyruvylshikimate-3-phosphate phospholyase</fullName>
    </alternativeName>
</protein>
<keyword evidence="6 11" id="KW-0288">FMN</keyword>
<dbReference type="NCBIfam" id="NF003793">
    <property type="entry name" value="PRK05382.1"/>
    <property type="match status" value="1"/>
</dbReference>
<comment type="subunit">
    <text evidence="11">Homotetramer.</text>
</comment>
<feature type="binding site" evidence="11">
    <location>
        <begin position="313"/>
        <end position="317"/>
    </location>
    <ligand>
        <name>FMN</name>
        <dbReference type="ChEBI" id="CHEBI:58210"/>
    </ligand>
</feature>
<dbReference type="Pfam" id="PF01264">
    <property type="entry name" value="Chorismate_synt"/>
    <property type="match status" value="1"/>
</dbReference>
<dbReference type="SUPFAM" id="SSF103263">
    <property type="entry name" value="Chorismate synthase, AroC"/>
    <property type="match status" value="1"/>
</dbReference>
<evidence type="ECO:0000256" key="6">
    <source>
        <dbReference type="ARBA" id="ARBA00022643"/>
    </source>
</evidence>
<keyword evidence="5 11" id="KW-0285">Flavoprotein</keyword>
<evidence type="ECO:0000256" key="11">
    <source>
        <dbReference type="HAMAP-Rule" id="MF_00300"/>
    </source>
</evidence>
<reference evidence="12 13" key="1">
    <citation type="journal article" date="2015" name="Genome Announc.">
        <title>Expanding the biotechnology potential of lactobacilli through comparative genomics of 213 strains and associated genera.</title>
        <authorList>
            <person name="Sun Z."/>
            <person name="Harris H.M."/>
            <person name="McCann A."/>
            <person name="Guo C."/>
            <person name="Argimon S."/>
            <person name="Zhang W."/>
            <person name="Yang X."/>
            <person name="Jeffery I.B."/>
            <person name="Cooney J.C."/>
            <person name="Kagawa T.F."/>
            <person name="Liu W."/>
            <person name="Song Y."/>
            <person name="Salvetti E."/>
            <person name="Wrobel A."/>
            <person name="Rasinkangas P."/>
            <person name="Parkhill J."/>
            <person name="Rea M.C."/>
            <person name="O'Sullivan O."/>
            <person name="Ritari J."/>
            <person name="Douillard F.P."/>
            <person name="Paul Ross R."/>
            <person name="Yang R."/>
            <person name="Briner A.E."/>
            <person name="Felis G.E."/>
            <person name="de Vos W.M."/>
            <person name="Barrangou R."/>
            <person name="Klaenhammer T.R."/>
            <person name="Caufield P.W."/>
            <person name="Cui Y."/>
            <person name="Zhang H."/>
            <person name="O'Toole P.W."/>
        </authorList>
    </citation>
    <scope>NUCLEOTIDE SEQUENCE [LARGE SCALE GENOMIC DNA]</scope>
    <source>
        <strain evidence="12 13">DSM 7090</strain>
    </source>
</reference>
<evidence type="ECO:0000256" key="8">
    <source>
        <dbReference type="ARBA" id="ARBA00022857"/>
    </source>
</evidence>
<keyword evidence="8 11" id="KW-0521">NADP</keyword>
<evidence type="ECO:0000256" key="3">
    <source>
        <dbReference type="ARBA" id="ARBA00013036"/>
    </source>
</evidence>
<feature type="binding site" evidence="11">
    <location>
        <position position="340"/>
    </location>
    <ligand>
        <name>FMN</name>
        <dbReference type="ChEBI" id="CHEBI:58210"/>
    </ligand>
</feature>
<keyword evidence="13" id="KW-1185">Reference proteome</keyword>
<evidence type="ECO:0000256" key="9">
    <source>
        <dbReference type="ARBA" id="ARBA00023141"/>
    </source>
</evidence>
<gene>
    <name evidence="11" type="primary">aroC</name>
    <name evidence="12" type="ORF">IV60_GL000420</name>
</gene>
<dbReference type="Gene3D" id="3.60.150.10">
    <property type="entry name" value="Chorismate synthase AroC"/>
    <property type="match status" value="1"/>
</dbReference>
<dbReference type="CDD" id="cd07304">
    <property type="entry name" value="Chorismate_synthase"/>
    <property type="match status" value="1"/>
</dbReference>
<evidence type="ECO:0000256" key="4">
    <source>
        <dbReference type="ARBA" id="ARBA00022605"/>
    </source>
</evidence>
<comment type="pathway">
    <text evidence="1 11">Metabolic intermediate biosynthesis; chorismate biosynthesis; chorismate from D-erythrose 4-phosphate and phosphoenolpyruvate: step 7/7.</text>
</comment>
<dbReference type="GeneID" id="84903924"/>
<dbReference type="NCBIfam" id="TIGR00033">
    <property type="entry name" value="aroC"/>
    <property type="match status" value="1"/>
</dbReference>
<dbReference type="RefSeq" id="WP_003148805.1">
    <property type="nucleotide sequence ID" value="NZ_JQCP01000001.1"/>
</dbReference>
<feature type="binding site" evidence="11">
    <location>
        <position position="47"/>
    </location>
    <ligand>
        <name>NADP(+)</name>
        <dbReference type="ChEBI" id="CHEBI:58349"/>
    </ligand>
</feature>
<dbReference type="EC" id="4.2.3.5" evidence="3 11"/>
<evidence type="ECO:0000313" key="13">
    <source>
        <dbReference type="Proteomes" id="UP000051927"/>
    </source>
</evidence>
<keyword evidence="9 11" id="KW-0057">Aromatic amino acid biosynthesis</keyword>
<organism evidence="12 13">
    <name type="scientific">Lancefieldella rimae</name>
    <dbReference type="NCBI Taxonomy" id="1383"/>
    <lineage>
        <taxon>Bacteria</taxon>
        <taxon>Bacillati</taxon>
        <taxon>Actinomycetota</taxon>
        <taxon>Coriobacteriia</taxon>
        <taxon>Coriobacteriales</taxon>
        <taxon>Atopobiaceae</taxon>
        <taxon>Lancefieldella</taxon>
    </lineage>
</organism>
<comment type="caution">
    <text evidence="11">Lacks conserved residue(s) required for the propagation of feature annotation.</text>
</comment>
<dbReference type="PANTHER" id="PTHR21085:SF0">
    <property type="entry name" value="CHORISMATE SYNTHASE"/>
    <property type="match status" value="1"/>
</dbReference>
<name>A0ABR5Q2T3_9ACTN</name>
<accession>A0ABR5Q2T3</accession>
<evidence type="ECO:0000256" key="5">
    <source>
        <dbReference type="ARBA" id="ARBA00022630"/>
    </source>
</evidence>
<dbReference type="HAMAP" id="MF_00300">
    <property type="entry name" value="Chorismate_synth"/>
    <property type="match status" value="1"/>
</dbReference>
<comment type="caution">
    <text evidence="12">The sequence shown here is derived from an EMBL/GenBank/DDBJ whole genome shotgun (WGS) entry which is preliminary data.</text>
</comment>
<dbReference type="InterPro" id="IPR000453">
    <property type="entry name" value="Chorismate_synth"/>
</dbReference>
<comment type="similarity">
    <text evidence="2 11">Belongs to the chorismate synthase family.</text>
</comment>